<reference evidence="6 7" key="1">
    <citation type="submission" date="2020-08" db="EMBL/GenBank/DDBJ databases">
        <title>Sequencing the genomes of 1000 actinobacteria strains.</title>
        <authorList>
            <person name="Klenk H.-P."/>
        </authorList>
    </citation>
    <scope>NUCLEOTIDE SEQUENCE [LARGE SCALE GENOMIC DNA]</scope>
    <source>
        <strain evidence="6 7">DSM 28238</strain>
    </source>
</reference>
<dbReference type="InterPro" id="IPR006076">
    <property type="entry name" value="FAD-dep_OxRdtase"/>
</dbReference>
<dbReference type="Gene3D" id="3.30.9.10">
    <property type="entry name" value="D-Amino Acid Oxidase, subunit A, domain 2"/>
    <property type="match status" value="1"/>
</dbReference>
<evidence type="ECO:0000259" key="5">
    <source>
        <dbReference type="Pfam" id="PF01266"/>
    </source>
</evidence>
<dbReference type="EC" id="1.5.3.1" evidence="6"/>
<feature type="domain" description="FAD dependent oxidoreductase" evidence="5">
    <location>
        <begin position="8"/>
        <end position="359"/>
    </location>
</feature>
<dbReference type="EMBL" id="JACIBT010000001">
    <property type="protein sequence ID" value="MBB3666585.1"/>
    <property type="molecule type" value="Genomic_DNA"/>
</dbReference>
<dbReference type="GO" id="GO:0050660">
    <property type="term" value="F:flavin adenine dinucleotide binding"/>
    <property type="evidence" value="ECO:0007669"/>
    <property type="project" value="InterPro"/>
</dbReference>
<dbReference type="AlphaFoldDB" id="A0A7W5TNF3"/>
<dbReference type="Pfam" id="PF01266">
    <property type="entry name" value="DAO"/>
    <property type="match status" value="1"/>
</dbReference>
<dbReference type="InterPro" id="IPR036188">
    <property type="entry name" value="FAD/NAD-bd_sf"/>
</dbReference>
<protein>
    <submittedName>
        <fullName evidence="6">Sarcosine oxidase</fullName>
        <ecNumber evidence="6">1.5.3.1</ecNumber>
    </submittedName>
</protein>
<evidence type="ECO:0000256" key="3">
    <source>
        <dbReference type="ARBA" id="ARBA00022827"/>
    </source>
</evidence>
<evidence type="ECO:0000256" key="1">
    <source>
        <dbReference type="ARBA" id="ARBA00001974"/>
    </source>
</evidence>
<dbReference type="Proteomes" id="UP000547528">
    <property type="component" value="Unassembled WGS sequence"/>
</dbReference>
<gene>
    <name evidence="6" type="ORF">FHX47_000178</name>
</gene>
<proteinExistence type="predicted"/>
<keyword evidence="3" id="KW-0274">FAD</keyword>
<organism evidence="6 7">
    <name type="scientific">Garicola koreensis</name>
    <dbReference type="NCBI Taxonomy" id="1262554"/>
    <lineage>
        <taxon>Bacteria</taxon>
        <taxon>Bacillati</taxon>
        <taxon>Actinomycetota</taxon>
        <taxon>Actinomycetes</taxon>
        <taxon>Micrococcales</taxon>
        <taxon>Micrococcaceae</taxon>
        <taxon>Garicola</taxon>
    </lineage>
</organism>
<accession>A0A7W5TNF3</accession>
<evidence type="ECO:0000256" key="4">
    <source>
        <dbReference type="ARBA" id="ARBA00023002"/>
    </source>
</evidence>
<dbReference type="Gene3D" id="3.50.50.60">
    <property type="entry name" value="FAD/NAD(P)-binding domain"/>
    <property type="match status" value="1"/>
</dbReference>
<keyword evidence="4 6" id="KW-0560">Oxidoreductase</keyword>
<comment type="caution">
    <text evidence="6">The sequence shown here is derived from an EMBL/GenBank/DDBJ whole genome shotgun (WGS) entry which is preliminary data.</text>
</comment>
<name>A0A7W5TNF3_9MICC</name>
<dbReference type="InterPro" id="IPR045170">
    <property type="entry name" value="MTOX"/>
</dbReference>
<dbReference type="PANTHER" id="PTHR10961:SF7">
    <property type="entry name" value="FAD DEPENDENT OXIDOREDUCTASE DOMAIN-CONTAINING PROTEIN"/>
    <property type="match status" value="1"/>
</dbReference>
<dbReference type="RefSeq" id="WP_183357023.1">
    <property type="nucleotide sequence ID" value="NZ_BAABKR010000004.1"/>
</dbReference>
<evidence type="ECO:0000256" key="2">
    <source>
        <dbReference type="ARBA" id="ARBA00022630"/>
    </source>
</evidence>
<evidence type="ECO:0000313" key="6">
    <source>
        <dbReference type="EMBL" id="MBB3666585.1"/>
    </source>
</evidence>
<comment type="cofactor">
    <cofactor evidence="1">
        <name>FAD</name>
        <dbReference type="ChEBI" id="CHEBI:57692"/>
    </cofactor>
</comment>
<dbReference type="PANTHER" id="PTHR10961">
    <property type="entry name" value="PEROXISOMAL SARCOSINE OXIDASE"/>
    <property type="match status" value="1"/>
</dbReference>
<keyword evidence="7" id="KW-1185">Reference proteome</keyword>
<dbReference type="SUPFAM" id="SSF54373">
    <property type="entry name" value="FAD-linked reductases, C-terminal domain"/>
    <property type="match status" value="1"/>
</dbReference>
<dbReference type="SUPFAM" id="SSF51905">
    <property type="entry name" value="FAD/NAD(P)-binding domain"/>
    <property type="match status" value="1"/>
</dbReference>
<keyword evidence="2" id="KW-0285">Flavoprotein</keyword>
<sequence>MVERHSHIVIGAGAIGSAAAYWLTERGVKDVLVLEQFDLVNTLNSSGDHSRIIRRVYHSADYTRLTDAMFESWKQVEEHSCLPVYLRTGGLDLTDPAVTPGAGFGTYKQALDEAGVEYSELTASEVRDAYPQWQVSDSTVGLWQRDGGIIDIRRSVSAHTSLAMACGVHFRPRTKVGKIQLHDDHVTVETSTGVFEAEKLMVATGSWLQEHMHDLGLSYELTLSQEQVSYFSSPHLPDFAPERHPIWIYHGQDVYYGFPVYGEAATKIARDMRGHFIASEDRKFDGDDTEGSLLQGFLSEHLPRAAGPALLHKTCVYDMPKDRNFVLDTLPEHPHVAIFNGAGHAGKFASLVGQILSDLLTAGETPHPIEPFSLTRPAITDPGFPSSFRIRAEESGT</sequence>
<dbReference type="GO" id="GO:0008115">
    <property type="term" value="F:sarcosine oxidase activity"/>
    <property type="evidence" value="ECO:0007669"/>
    <property type="project" value="UniProtKB-EC"/>
</dbReference>
<evidence type="ECO:0000313" key="7">
    <source>
        <dbReference type="Proteomes" id="UP000547528"/>
    </source>
</evidence>